<feature type="region of interest" description="Disordered" evidence="1">
    <location>
        <begin position="86"/>
        <end position="121"/>
    </location>
</feature>
<feature type="compositionally biased region" description="Low complexity" evidence="1">
    <location>
        <begin position="550"/>
        <end position="574"/>
    </location>
</feature>
<evidence type="ECO:0000313" key="4">
    <source>
        <dbReference type="Proteomes" id="UP000557566"/>
    </source>
</evidence>
<keyword evidence="4" id="KW-1185">Reference proteome</keyword>
<keyword evidence="2" id="KW-0732">Signal</keyword>
<name>A0A8H4PKB3_9HYPO</name>
<evidence type="ECO:0000256" key="2">
    <source>
        <dbReference type="SAM" id="SignalP"/>
    </source>
</evidence>
<sequence length="574" mass="60458">MRSWTLAAVGLLSVAVEAAPRQVPGDELEARDAGLELVGGVVPRSHHGGDAMVVPEGCPTGAVFVSTTTVDVTVYVTATDPAVTEPKPAVTKPKPAVTKPKPKPAVTEPCPDETGPLTRNPYANLTSMRTAVYTPVAEGSSTVTIVSKGQLTVTVTTSPPVSPSATTTEPCDDETATTRPTPTKTVATATALAKHKVMVTTTGLTTTKVMVTTTGLTTHKAVVTAPPAKTPHTTTICVIDTAMTPVTKMTLTAKPPPTVAPTKTVYAHDKATGRPSPAAAYCGVRGEPAGTYFIAEFVEDRPGVPVTEEGCYQFCDSVMEDTDGCRAYRFYPNELGAPRCKLYGMPVSYDVRDIDNHQPGMWYDLVCGPPSARSVSSSQLQKVQRPQVRERVAGDKAGGAGVDAAVAVDARDKVEYRVGDKAEDKAKDKAKDKVEYGVEDKTGEKTKGKVEYGVVDKTQEKEKTKGKVEYGVEDKAGDKSKDKTKDKVEGHRQGVYGSNSTMPGSINHGSTHDTTKPEPYMPLGHDNAMTAQPEKPPGGNGYSSPGGDGYSSPDGKSPKGGLLSLGLSLGPLRR</sequence>
<evidence type="ECO:0000256" key="1">
    <source>
        <dbReference type="SAM" id="MobiDB-lite"/>
    </source>
</evidence>
<feature type="signal peptide" evidence="2">
    <location>
        <begin position="1"/>
        <end position="18"/>
    </location>
</feature>
<proteinExistence type="predicted"/>
<feature type="compositionally biased region" description="Low complexity" evidence="1">
    <location>
        <begin position="156"/>
        <end position="168"/>
    </location>
</feature>
<gene>
    <name evidence="3" type="ORF">G6O67_007011</name>
</gene>
<comment type="caution">
    <text evidence="3">The sequence shown here is derived from an EMBL/GenBank/DDBJ whole genome shotgun (WGS) entry which is preliminary data.</text>
</comment>
<dbReference type="Proteomes" id="UP000557566">
    <property type="component" value="Unassembled WGS sequence"/>
</dbReference>
<reference evidence="3 4" key="1">
    <citation type="journal article" date="2020" name="Genome Biol. Evol.">
        <title>A new high-quality draft genome assembly of the Chinese cordyceps Ophiocordyceps sinensis.</title>
        <authorList>
            <person name="Shu R."/>
            <person name="Zhang J."/>
            <person name="Meng Q."/>
            <person name="Zhang H."/>
            <person name="Zhou G."/>
            <person name="Li M."/>
            <person name="Wu P."/>
            <person name="Zhao Y."/>
            <person name="Chen C."/>
            <person name="Qin Q."/>
        </authorList>
    </citation>
    <scope>NUCLEOTIDE SEQUENCE [LARGE SCALE GENOMIC DNA]</scope>
    <source>
        <strain evidence="3 4">IOZ07</strain>
    </source>
</reference>
<feature type="region of interest" description="Disordered" evidence="1">
    <location>
        <begin position="458"/>
        <end position="574"/>
    </location>
</feature>
<dbReference type="OrthoDB" id="5152618at2759"/>
<dbReference type="EMBL" id="JAAVMX010000008">
    <property type="protein sequence ID" value="KAF4505013.1"/>
    <property type="molecule type" value="Genomic_DNA"/>
</dbReference>
<feature type="compositionally biased region" description="Gly residues" evidence="1">
    <location>
        <begin position="538"/>
        <end position="549"/>
    </location>
</feature>
<evidence type="ECO:0000313" key="3">
    <source>
        <dbReference type="EMBL" id="KAF4505013.1"/>
    </source>
</evidence>
<accession>A0A8H4PKB3</accession>
<feature type="region of interest" description="Disordered" evidence="1">
    <location>
        <begin position="156"/>
        <end position="181"/>
    </location>
</feature>
<feature type="compositionally biased region" description="Polar residues" evidence="1">
    <location>
        <begin position="496"/>
        <end position="509"/>
    </location>
</feature>
<dbReference type="AlphaFoldDB" id="A0A8H4PKB3"/>
<feature type="compositionally biased region" description="Low complexity" evidence="1">
    <location>
        <begin position="86"/>
        <end position="109"/>
    </location>
</feature>
<evidence type="ECO:0008006" key="5">
    <source>
        <dbReference type="Google" id="ProtNLM"/>
    </source>
</evidence>
<feature type="compositionally biased region" description="Basic and acidic residues" evidence="1">
    <location>
        <begin position="458"/>
        <end position="492"/>
    </location>
</feature>
<feature type="chain" id="PRO_5034212870" description="Apple domain-containing protein" evidence="2">
    <location>
        <begin position="19"/>
        <end position="574"/>
    </location>
</feature>
<protein>
    <recommendedName>
        <fullName evidence="5">Apple domain-containing protein</fullName>
    </recommendedName>
</protein>
<organism evidence="3 4">
    <name type="scientific">Ophiocordyceps sinensis</name>
    <dbReference type="NCBI Taxonomy" id="72228"/>
    <lineage>
        <taxon>Eukaryota</taxon>
        <taxon>Fungi</taxon>
        <taxon>Dikarya</taxon>
        <taxon>Ascomycota</taxon>
        <taxon>Pezizomycotina</taxon>
        <taxon>Sordariomycetes</taxon>
        <taxon>Hypocreomycetidae</taxon>
        <taxon>Hypocreales</taxon>
        <taxon>Ophiocordycipitaceae</taxon>
        <taxon>Ophiocordyceps</taxon>
    </lineage>
</organism>